<protein>
    <submittedName>
        <fullName evidence="2">Uncharacterized protein</fullName>
    </submittedName>
</protein>
<dbReference type="EMBL" id="CAKKNE010000004">
    <property type="protein sequence ID" value="CAH0373321.1"/>
    <property type="molecule type" value="Genomic_DNA"/>
</dbReference>
<evidence type="ECO:0000256" key="1">
    <source>
        <dbReference type="SAM" id="MobiDB-lite"/>
    </source>
</evidence>
<sequence length="133" mass="14784">MLELLLPGNCPAIDNKSRDNMDCFCQCKHPFHGLAKLLSRYSCLFSGSTKSRHLWRSNDTSALWLCVTTNIGSIHWYNVGCTQSHSGTWWVRPSNPSPAILFHVGPFPDLESSVSTHRRPGSEAPGSRRGGRS</sequence>
<comment type="caution">
    <text evidence="2">The sequence shown here is derived from an EMBL/GenBank/DDBJ whole genome shotgun (WGS) entry which is preliminary data.</text>
</comment>
<evidence type="ECO:0000313" key="2">
    <source>
        <dbReference type="EMBL" id="CAH0373321.1"/>
    </source>
</evidence>
<name>A0A8J2SRS2_9STRA</name>
<feature type="region of interest" description="Disordered" evidence="1">
    <location>
        <begin position="111"/>
        <end position="133"/>
    </location>
</feature>
<reference evidence="2" key="1">
    <citation type="submission" date="2021-11" db="EMBL/GenBank/DDBJ databases">
        <authorList>
            <consortium name="Genoscope - CEA"/>
            <person name="William W."/>
        </authorList>
    </citation>
    <scope>NUCLEOTIDE SEQUENCE</scope>
</reference>
<dbReference type="Proteomes" id="UP000789595">
    <property type="component" value="Unassembled WGS sequence"/>
</dbReference>
<accession>A0A8J2SRS2</accession>
<dbReference type="AlphaFoldDB" id="A0A8J2SRS2"/>
<gene>
    <name evidence="2" type="ORF">PECAL_4P05080</name>
</gene>
<evidence type="ECO:0000313" key="3">
    <source>
        <dbReference type="Proteomes" id="UP000789595"/>
    </source>
</evidence>
<keyword evidence="3" id="KW-1185">Reference proteome</keyword>
<organism evidence="2 3">
    <name type="scientific">Pelagomonas calceolata</name>
    <dbReference type="NCBI Taxonomy" id="35677"/>
    <lineage>
        <taxon>Eukaryota</taxon>
        <taxon>Sar</taxon>
        <taxon>Stramenopiles</taxon>
        <taxon>Ochrophyta</taxon>
        <taxon>Pelagophyceae</taxon>
        <taxon>Pelagomonadales</taxon>
        <taxon>Pelagomonadaceae</taxon>
        <taxon>Pelagomonas</taxon>
    </lineage>
</organism>
<proteinExistence type="predicted"/>